<protein>
    <recommendedName>
        <fullName evidence="4">ATP-dependent transcriptional regulator</fullName>
    </recommendedName>
</protein>
<organism evidence="2 3">
    <name type="scientific">Salipiger thiooxidans</name>
    <dbReference type="NCBI Taxonomy" id="282683"/>
    <lineage>
        <taxon>Bacteria</taxon>
        <taxon>Pseudomonadati</taxon>
        <taxon>Pseudomonadota</taxon>
        <taxon>Alphaproteobacteria</taxon>
        <taxon>Rhodobacterales</taxon>
        <taxon>Roseobacteraceae</taxon>
        <taxon>Salipiger</taxon>
    </lineage>
</organism>
<sequence length="454" mass="49386">MRALVLPLVLALASCVPAPPADTASRAVAGISAPTGLPAMKTFPGSAPQPAVVSNRDLERDILDLAFTLESGRTLSSFTRFERPVTLRVTGSPPRTLSGDLDRLLARLRAEAQIDIRRSSAPDASITLVAIPRDDIRKHLPQAACFVVPNVSSLGEYLAARNSGAVSWTRVQTRERVAIFLPADAAPQEVRDCLHEEIAQALGPLNDLYRLTDSVFNDDNVHTVLTGYDMTVLRAWYDPALRSGLTRGEVAARLPAVLARVNPRGEGLAPRYLPPTPRDWTEAVQTALGPGAPYAERRRAAERAVRIATDEGWTDHRRGFSHYAMGRLMQGTDATAAMQEFLQAQRYFEITPNTALHQAYVASQLAAYAINDHRPEDALALIAPHLATATRHENAALLATLMMLKAEALALAGRPSEARIVRMDSLGWARYGFGSDWAVRAKMREIAALNSARG</sequence>
<proteinExistence type="predicted"/>
<dbReference type="RefSeq" id="WP_089961093.1">
    <property type="nucleotide sequence ID" value="NZ_FNAV01000010.1"/>
</dbReference>
<keyword evidence="1" id="KW-0732">Signal</keyword>
<dbReference type="InterPro" id="IPR021323">
    <property type="entry name" value="DUF2927"/>
</dbReference>
<dbReference type="PROSITE" id="PS51257">
    <property type="entry name" value="PROKAR_LIPOPROTEIN"/>
    <property type="match status" value="1"/>
</dbReference>
<accession>A0A1G7H8X4</accession>
<evidence type="ECO:0000313" key="3">
    <source>
        <dbReference type="Proteomes" id="UP000198994"/>
    </source>
</evidence>
<evidence type="ECO:0000256" key="1">
    <source>
        <dbReference type="SAM" id="SignalP"/>
    </source>
</evidence>
<dbReference type="AlphaFoldDB" id="A0A1G7H8X4"/>
<feature type="signal peptide" evidence="1">
    <location>
        <begin position="1"/>
        <end position="18"/>
    </location>
</feature>
<dbReference type="STRING" id="282683.SAMN04488105_110142"/>
<evidence type="ECO:0008006" key="4">
    <source>
        <dbReference type="Google" id="ProtNLM"/>
    </source>
</evidence>
<reference evidence="3" key="1">
    <citation type="submission" date="2016-10" db="EMBL/GenBank/DDBJ databases">
        <authorList>
            <person name="Varghese N."/>
            <person name="Submissions S."/>
        </authorList>
    </citation>
    <scope>NUCLEOTIDE SEQUENCE [LARGE SCALE GENOMIC DNA]</scope>
    <source>
        <strain evidence="3">DSM 10146</strain>
    </source>
</reference>
<dbReference type="EMBL" id="FNAV01000010">
    <property type="protein sequence ID" value="SDE96846.1"/>
    <property type="molecule type" value="Genomic_DNA"/>
</dbReference>
<keyword evidence="3" id="KW-1185">Reference proteome</keyword>
<name>A0A1G7H8X4_9RHOB</name>
<feature type="chain" id="PRO_5011620521" description="ATP-dependent transcriptional regulator" evidence="1">
    <location>
        <begin position="19"/>
        <end position="454"/>
    </location>
</feature>
<dbReference type="OrthoDB" id="7823193at2"/>
<gene>
    <name evidence="2" type="ORF">SAMN04488105_110142</name>
</gene>
<dbReference type="Pfam" id="PF11150">
    <property type="entry name" value="DUF2927"/>
    <property type="match status" value="1"/>
</dbReference>
<evidence type="ECO:0000313" key="2">
    <source>
        <dbReference type="EMBL" id="SDE96846.1"/>
    </source>
</evidence>
<dbReference type="Proteomes" id="UP000198994">
    <property type="component" value="Unassembled WGS sequence"/>
</dbReference>